<dbReference type="OrthoDB" id="2277186at2759"/>
<evidence type="ECO:0000313" key="2">
    <source>
        <dbReference type="Proteomes" id="UP000077315"/>
    </source>
</evidence>
<dbReference type="InParanoid" id="A0A167JQY5"/>
<dbReference type="RefSeq" id="XP_018284567.1">
    <property type="nucleotide sequence ID" value="XM_018437402.1"/>
</dbReference>
<reference evidence="2" key="1">
    <citation type="submission" date="2015-06" db="EMBL/GenBank/DDBJ databases">
        <title>Expansion of signal transduction pathways in fungi by whole-genome duplication.</title>
        <authorList>
            <consortium name="DOE Joint Genome Institute"/>
            <person name="Corrochano L.M."/>
            <person name="Kuo A."/>
            <person name="Marcet-Houben M."/>
            <person name="Polaino S."/>
            <person name="Salamov A."/>
            <person name="Villalobos J.M."/>
            <person name="Alvarez M.I."/>
            <person name="Avalos J."/>
            <person name="Benito E.P."/>
            <person name="Benoit I."/>
            <person name="Burger G."/>
            <person name="Camino L.P."/>
            <person name="Canovas D."/>
            <person name="Cerda-Olmedo E."/>
            <person name="Cheng J.-F."/>
            <person name="Dominguez A."/>
            <person name="Elias M."/>
            <person name="Eslava A.P."/>
            <person name="Glaser F."/>
            <person name="Grimwood J."/>
            <person name="Gutierrez G."/>
            <person name="Heitman J."/>
            <person name="Henrissat B."/>
            <person name="Iturriaga E.A."/>
            <person name="Lang B.F."/>
            <person name="Lavin J.L."/>
            <person name="Lee S."/>
            <person name="Li W."/>
            <person name="Lindquist E."/>
            <person name="Lopez-Garcia S."/>
            <person name="Luque E.M."/>
            <person name="Marcos A.T."/>
            <person name="Martin J."/>
            <person name="McCluskey K."/>
            <person name="Medina H.R."/>
            <person name="Miralles-Duran A."/>
            <person name="Miyazaki A."/>
            <person name="Munoz-Torres E."/>
            <person name="Oguiza J.A."/>
            <person name="Ohm R."/>
            <person name="Olmedo M."/>
            <person name="Orejas M."/>
            <person name="Ortiz-Castellanos L."/>
            <person name="Pisabarro A.G."/>
            <person name="Rodriguez-Romero J."/>
            <person name="Ruiz-Herrera J."/>
            <person name="Ruiz-Vazquez R."/>
            <person name="Sanz C."/>
            <person name="Schackwitz W."/>
            <person name="Schmutz J."/>
            <person name="Shahriari M."/>
            <person name="Shelest E."/>
            <person name="Silva-Franco F."/>
            <person name="Soanes D."/>
            <person name="Syed K."/>
            <person name="Tagua V.G."/>
            <person name="Talbot N.J."/>
            <person name="Thon M."/>
            <person name="De vries R.P."/>
            <person name="Wiebenga A."/>
            <person name="Yadav J.S."/>
            <person name="Braun E.L."/>
            <person name="Baker S."/>
            <person name="Garre V."/>
            <person name="Horwitz B."/>
            <person name="Torres-Martinez S."/>
            <person name="Idnurm A."/>
            <person name="Herrera-Estrella A."/>
            <person name="Gabaldon T."/>
            <person name="Grigoriev I.V."/>
        </authorList>
    </citation>
    <scope>NUCLEOTIDE SEQUENCE [LARGE SCALE GENOMIC DNA]</scope>
    <source>
        <strain evidence="2">NRRL 1555(-)</strain>
    </source>
</reference>
<dbReference type="VEuPathDB" id="FungiDB:PHYBLDRAFT_175076"/>
<organism evidence="1 2">
    <name type="scientific">Phycomyces blakesleeanus (strain ATCC 8743b / DSM 1359 / FGSC 10004 / NBRC 33097 / NRRL 1555)</name>
    <dbReference type="NCBI Taxonomy" id="763407"/>
    <lineage>
        <taxon>Eukaryota</taxon>
        <taxon>Fungi</taxon>
        <taxon>Fungi incertae sedis</taxon>
        <taxon>Mucoromycota</taxon>
        <taxon>Mucoromycotina</taxon>
        <taxon>Mucoromycetes</taxon>
        <taxon>Mucorales</taxon>
        <taxon>Phycomycetaceae</taxon>
        <taxon>Phycomyces</taxon>
    </lineage>
</organism>
<keyword evidence="2" id="KW-1185">Reference proteome</keyword>
<dbReference type="GeneID" id="28998308"/>
<name>A0A167JQY5_PHYB8</name>
<sequence length="251" mass="27233">MSDTLDMSTASLVSQQSELDIDDSVIHSNHSSFQQSYSPPSQPTSPLSVLPVSQYTINTARLEQLAAMDGSVSLESLPPAPVAAPLPIPTAPSSAWPTWRTVLSAIVDFIFRDNNLPLLINLIYHLAAARVLIGSPTKTSKRYLVTFRTIVEPSKTLATDAFRMIGVMHLAFGLLAGLALKERKVASERSALLVLALVSTGQAWAHGRAYAAQSRQYTFKALQEIGLLDAVIVMVSSVAWTKTVRRTGRVF</sequence>
<dbReference type="EMBL" id="KV441002">
    <property type="protein sequence ID" value="OAD66527.1"/>
    <property type="molecule type" value="Genomic_DNA"/>
</dbReference>
<protein>
    <submittedName>
        <fullName evidence="1">Uncharacterized protein</fullName>
    </submittedName>
</protein>
<gene>
    <name evidence="1" type="ORF">PHYBLDRAFT_175076</name>
</gene>
<accession>A0A167JQY5</accession>
<dbReference type="Proteomes" id="UP000077315">
    <property type="component" value="Unassembled WGS sequence"/>
</dbReference>
<proteinExistence type="predicted"/>
<evidence type="ECO:0000313" key="1">
    <source>
        <dbReference type="EMBL" id="OAD66527.1"/>
    </source>
</evidence>
<dbReference type="AlphaFoldDB" id="A0A167JQY5"/>